<dbReference type="Proteomes" id="UP001642482">
    <property type="component" value="Unassembled WGS sequence"/>
</dbReference>
<dbReference type="EMBL" id="CAWUHD010000010">
    <property type="protein sequence ID" value="CAK7212827.1"/>
    <property type="molecule type" value="Genomic_DNA"/>
</dbReference>
<feature type="compositionally biased region" description="Polar residues" evidence="1">
    <location>
        <begin position="21"/>
        <end position="32"/>
    </location>
</feature>
<evidence type="ECO:0000313" key="3">
    <source>
        <dbReference type="EMBL" id="CAK7212827.1"/>
    </source>
</evidence>
<accession>A0ABP0AZU7</accession>
<dbReference type="Pfam" id="PF08719">
    <property type="entry name" value="NADAR"/>
    <property type="match status" value="1"/>
</dbReference>
<evidence type="ECO:0000259" key="2">
    <source>
        <dbReference type="Pfam" id="PF08719"/>
    </source>
</evidence>
<feature type="domain" description="NADAR" evidence="2">
    <location>
        <begin position="42"/>
        <end position="221"/>
    </location>
</feature>
<dbReference type="CDD" id="cd15457">
    <property type="entry name" value="NADAR"/>
    <property type="match status" value="1"/>
</dbReference>
<name>A0ABP0AZU7_9PEZI</name>
<comment type="caution">
    <text evidence="3">The sequence shown here is derived from an EMBL/GenBank/DDBJ whole genome shotgun (WGS) entry which is preliminary data.</text>
</comment>
<proteinExistence type="predicted"/>
<protein>
    <recommendedName>
        <fullName evidence="2">NADAR domain-containing protein</fullName>
    </recommendedName>
</protein>
<dbReference type="InterPro" id="IPR037238">
    <property type="entry name" value="YbiA-like_sf"/>
</dbReference>
<evidence type="ECO:0000313" key="4">
    <source>
        <dbReference type="Proteomes" id="UP001642482"/>
    </source>
</evidence>
<evidence type="ECO:0000256" key="1">
    <source>
        <dbReference type="SAM" id="MobiDB-lite"/>
    </source>
</evidence>
<organism evidence="3 4">
    <name type="scientific">Sporothrix eucalyptigena</name>
    <dbReference type="NCBI Taxonomy" id="1812306"/>
    <lineage>
        <taxon>Eukaryota</taxon>
        <taxon>Fungi</taxon>
        <taxon>Dikarya</taxon>
        <taxon>Ascomycota</taxon>
        <taxon>Pezizomycotina</taxon>
        <taxon>Sordariomycetes</taxon>
        <taxon>Sordariomycetidae</taxon>
        <taxon>Ophiostomatales</taxon>
        <taxon>Ophiostomataceae</taxon>
        <taxon>Sporothrix</taxon>
    </lineage>
</organism>
<dbReference type="InterPro" id="IPR012816">
    <property type="entry name" value="NADAR"/>
</dbReference>
<keyword evidence="4" id="KW-1185">Reference proteome</keyword>
<gene>
    <name evidence="3" type="ORF">SEUCBS140593_001639</name>
</gene>
<feature type="region of interest" description="Disordered" evidence="1">
    <location>
        <begin position="1"/>
        <end position="33"/>
    </location>
</feature>
<dbReference type="NCBIfam" id="TIGR02464">
    <property type="entry name" value="ribofla_fusion"/>
    <property type="match status" value="1"/>
</dbReference>
<dbReference type="SUPFAM" id="SSF143990">
    <property type="entry name" value="YbiA-like"/>
    <property type="match status" value="1"/>
</dbReference>
<sequence>MNKTLPHKVANAAARSKKSPTRNTSNRNTKSAASIDDTSPLFFFKPNEPFGELCQWYPATFTVSKADMSEIVGHPIDLADPEGWMPIYFHCAEQFMMYCKAGCFHDSETQQRILATNDPKEQKRLGKATRGFDAAVWDTIKSDVVVLGNIGKFGQNNDLYTLLLSTGKRHLAEAASEDQVWGIGFIWGIGFTAKEASTHQDQSRWGENRLGKALMKVREKLACDRADK</sequence>
<reference evidence="3 4" key="1">
    <citation type="submission" date="2024-01" db="EMBL/GenBank/DDBJ databases">
        <authorList>
            <person name="Allen C."/>
            <person name="Tagirdzhanova G."/>
        </authorList>
    </citation>
    <scope>NUCLEOTIDE SEQUENCE [LARGE SCALE GENOMIC DNA]</scope>
</reference>
<dbReference type="Gene3D" id="1.10.357.40">
    <property type="entry name" value="YbiA-like"/>
    <property type="match status" value="1"/>
</dbReference>